<dbReference type="Gene3D" id="3.40.50.1820">
    <property type="entry name" value="alpha/beta hydrolase"/>
    <property type="match status" value="1"/>
</dbReference>
<protein>
    <submittedName>
        <fullName evidence="1">Uncharacterized protein</fullName>
    </submittedName>
</protein>
<organism evidence="1 2">
    <name type="scientific">Gonapodya prolifera (strain JEL478)</name>
    <name type="common">Monoblepharis prolifera</name>
    <dbReference type="NCBI Taxonomy" id="1344416"/>
    <lineage>
        <taxon>Eukaryota</taxon>
        <taxon>Fungi</taxon>
        <taxon>Fungi incertae sedis</taxon>
        <taxon>Chytridiomycota</taxon>
        <taxon>Chytridiomycota incertae sedis</taxon>
        <taxon>Monoblepharidomycetes</taxon>
        <taxon>Monoblepharidales</taxon>
        <taxon>Gonapodyaceae</taxon>
        <taxon>Gonapodya</taxon>
    </lineage>
</organism>
<gene>
    <name evidence="1" type="ORF">M427DRAFT_352104</name>
</gene>
<name>A0A139ACC7_GONPJ</name>
<dbReference type="EMBL" id="KQ965770">
    <property type="protein sequence ID" value="KXS14234.1"/>
    <property type="molecule type" value="Genomic_DNA"/>
</dbReference>
<accession>A0A139ACC7</accession>
<dbReference type="Proteomes" id="UP000070544">
    <property type="component" value="Unassembled WGS sequence"/>
</dbReference>
<dbReference type="OrthoDB" id="7130006at2759"/>
<dbReference type="InterPro" id="IPR029058">
    <property type="entry name" value="AB_hydrolase_fold"/>
</dbReference>
<sequence>MTKPQTLGFAVSDGPVGLMAWIGEKFYEGTHLQGGDGDFPPSMTLNHFLTNVTSGAVTLFGLSRGPFKLQ</sequence>
<reference evidence="1 2" key="1">
    <citation type="journal article" date="2015" name="Genome Biol. Evol.">
        <title>Phylogenomic analyses indicate that early fungi evolved digesting cell walls of algal ancestors of land plants.</title>
        <authorList>
            <person name="Chang Y."/>
            <person name="Wang S."/>
            <person name="Sekimoto S."/>
            <person name="Aerts A.L."/>
            <person name="Choi C."/>
            <person name="Clum A."/>
            <person name="LaButti K.M."/>
            <person name="Lindquist E.A."/>
            <person name="Yee Ngan C."/>
            <person name="Ohm R.A."/>
            <person name="Salamov A.A."/>
            <person name="Grigoriev I.V."/>
            <person name="Spatafora J.W."/>
            <person name="Berbee M.L."/>
        </authorList>
    </citation>
    <scope>NUCLEOTIDE SEQUENCE [LARGE SCALE GENOMIC DNA]</scope>
    <source>
        <strain evidence="1 2">JEL478</strain>
    </source>
</reference>
<proteinExistence type="predicted"/>
<evidence type="ECO:0000313" key="1">
    <source>
        <dbReference type="EMBL" id="KXS14234.1"/>
    </source>
</evidence>
<dbReference type="AlphaFoldDB" id="A0A139ACC7"/>
<evidence type="ECO:0000313" key="2">
    <source>
        <dbReference type="Proteomes" id="UP000070544"/>
    </source>
</evidence>
<keyword evidence="2" id="KW-1185">Reference proteome</keyword>